<evidence type="ECO:0000256" key="2">
    <source>
        <dbReference type="HAMAP-Rule" id="MF_00048"/>
    </source>
</evidence>
<evidence type="ECO:0000256" key="1">
    <source>
        <dbReference type="ARBA" id="ARBA00006738"/>
    </source>
</evidence>
<dbReference type="Proteomes" id="UP000603640">
    <property type="component" value="Unassembled WGS sequence"/>
</dbReference>
<keyword evidence="4" id="KW-1185">Reference proteome</keyword>
<reference evidence="3" key="1">
    <citation type="submission" date="2020-08" db="EMBL/GenBank/DDBJ databases">
        <title>Pontibacter sp. SD6 16S ribosomal RNA gene Genome sequencing and assembly.</title>
        <authorList>
            <person name="Kang M."/>
        </authorList>
    </citation>
    <scope>NUCLEOTIDE SEQUENCE</scope>
    <source>
        <strain evidence="3">SD6</strain>
    </source>
</reference>
<dbReference type="HAMAP" id="MF_00048">
    <property type="entry name" value="UPF0102"/>
    <property type="match status" value="1"/>
</dbReference>
<dbReference type="EMBL" id="JACRVF010000004">
    <property type="protein sequence ID" value="MBC5993904.1"/>
    <property type="molecule type" value="Genomic_DNA"/>
</dbReference>
<dbReference type="SUPFAM" id="SSF52980">
    <property type="entry name" value="Restriction endonuclease-like"/>
    <property type="match status" value="1"/>
</dbReference>
<dbReference type="Pfam" id="PF02021">
    <property type="entry name" value="UPF0102"/>
    <property type="match status" value="1"/>
</dbReference>
<protein>
    <recommendedName>
        <fullName evidence="2">UPF0102 protein H8S84_13740</fullName>
    </recommendedName>
</protein>
<dbReference type="GO" id="GO:0003676">
    <property type="term" value="F:nucleic acid binding"/>
    <property type="evidence" value="ECO:0007669"/>
    <property type="project" value="InterPro"/>
</dbReference>
<dbReference type="InterPro" id="IPR011335">
    <property type="entry name" value="Restrct_endonuc-II-like"/>
</dbReference>
<dbReference type="InterPro" id="IPR011856">
    <property type="entry name" value="tRNA_endonuc-like_dom_sf"/>
</dbReference>
<name>A0A923N817_9BACT</name>
<dbReference type="Gene3D" id="3.40.1350.10">
    <property type="match status" value="1"/>
</dbReference>
<dbReference type="RefSeq" id="WP_187067933.1">
    <property type="nucleotide sequence ID" value="NZ_JACRVF010000004.1"/>
</dbReference>
<dbReference type="CDD" id="cd20736">
    <property type="entry name" value="PoNe_Nuclease"/>
    <property type="match status" value="1"/>
</dbReference>
<evidence type="ECO:0000313" key="3">
    <source>
        <dbReference type="EMBL" id="MBC5993904.1"/>
    </source>
</evidence>
<dbReference type="PANTHER" id="PTHR34039:SF1">
    <property type="entry name" value="UPF0102 PROTEIN YRAN"/>
    <property type="match status" value="1"/>
</dbReference>
<sequence>MASQTNTHIRTGHDGEEAAANYLLERGYTIVQRNYRYKRTETDIIATHQDTLVFVEVKTRTSAVFGFPEEAVGAKKEKLLLKAAEEYIYQTGWEGEVRFDVVAITLAPRQEIHHIVDAFH</sequence>
<dbReference type="NCBIfam" id="NF009150">
    <property type="entry name" value="PRK12497.1-3"/>
    <property type="match status" value="1"/>
</dbReference>
<evidence type="ECO:0000313" key="4">
    <source>
        <dbReference type="Proteomes" id="UP000603640"/>
    </source>
</evidence>
<gene>
    <name evidence="3" type="ORF">H8S84_13740</name>
</gene>
<organism evidence="3 4">
    <name type="scientific">Pontibacter cellulosilyticus</name>
    <dbReference type="NCBI Taxonomy" id="1720253"/>
    <lineage>
        <taxon>Bacteria</taxon>
        <taxon>Pseudomonadati</taxon>
        <taxon>Bacteroidota</taxon>
        <taxon>Cytophagia</taxon>
        <taxon>Cytophagales</taxon>
        <taxon>Hymenobacteraceae</taxon>
        <taxon>Pontibacter</taxon>
    </lineage>
</organism>
<comment type="caution">
    <text evidence="3">The sequence shown here is derived from an EMBL/GenBank/DDBJ whole genome shotgun (WGS) entry which is preliminary data.</text>
</comment>
<accession>A0A923N817</accession>
<dbReference type="NCBIfam" id="NF009154">
    <property type="entry name" value="PRK12497.3-3"/>
    <property type="match status" value="1"/>
</dbReference>
<dbReference type="AlphaFoldDB" id="A0A923N817"/>
<proteinExistence type="inferred from homology"/>
<dbReference type="PANTHER" id="PTHR34039">
    <property type="entry name" value="UPF0102 PROTEIN YRAN"/>
    <property type="match status" value="1"/>
</dbReference>
<comment type="similarity">
    <text evidence="1 2">Belongs to the UPF0102 family.</text>
</comment>
<dbReference type="InterPro" id="IPR003509">
    <property type="entry name" value="UPF0102_YraN-like"/>
</dbReference>